<keyword evidence="10" id="KW-0378">Hydrolase</keyword>
<evidence type="ECO:0000256" key="13">
    <source>
        <dbReference type="ARBA" id="ARBA00022932"/>
    </source>
</evidence>
<comment type="cofactor">
    <cofactor evidence="1">
        <name>Mn(2+)</name>
        <dbReference type="ChEBI" id="CHEBI:29035"/>
    </cofactor>
</comment>
<feature type="domain" description="Exonuclease" evidence="16">
    <location>
        <begin position="6"/>
        <end position="181"/>
    </location>
</feature>
<organism evidence="17 18">
    <name type="scientific">Candidatus Amphirhobacter heronislandensis</name>
    <dbReference type="NCBI Taxonomy" id="1732024"/>
    <lineage>
        <taxon>Bacteria</taxon>
        <taxon>Pseudomonadati</taxon>
        <taxon>Pseudomonadota</taxon>
        <taxon>Gammaproteobacteria</taxon>
        <taxon>Candidatus Tethybacterales</taxon>
        <taxon>Candidatus Tethybacteraceae</taxon>
        <taxon>Candidatus Amphirhobacter</taxon>
    </lineage>
</organism>
<evidence type="ECO:0000256" key="11">
    <source>
        <dbReference type="ARBA" id="ARBA00022839"/>
    </source>
</evidence>
<dbReference type="InterPro" id="IPR006054">
    <property type="entry name" value="DnaQ"/>
</dbReference>
<evidence type="ECO:0000256" key="3">
    <source>
        <dbReference type="ARBA" id="ARBA00012417"/>
    </source>
</evidence>
<dbReference type="InterPro" id="IPR036397">
    <property type="entry name" value="RNaseH_sf"/>
</dbReference>
<evidence type="ECO:0000256" key="14">
    <source>
        <dbReference type="ARBA" id="ARBA00023211"/>
    </source>
</evidence>
<evidence type="ECO:0000256" key="6">
    <source>
        <dbReference type="ARBA" id="ARBA00022695"/>
    </source>
</evidence>
<gene>
    <name evidence="17" type="primary">dnaQ</name>
    <name evidence="17" type="ORF">ISN26_01725</name>
</gene>
<evidence type="ECO:0000256" key="10">
    <source>
        <dbReference type="ARBA" id="ARBA00022801"/>
    </source>
</evidence>
<name>A0A930Y2E1_9GAMM</name>
<keyword evidence="18" id="KW-1185">Reference proteome</keyword>
<evidence type="ECO:0000256" key="9">
    <source>
        <dbReference type="ARBA" id="ARBA00022723"/>
    </source>
</evidence>
<keyword evidence="13" id="KW-0239">DNA-directed DNA polymerase</keyword>
<evidence type="ECO:0000256" key="7">
    <source>
        <dbReference type="ARBA" id="ARBA00022705"/>
    </source>
</evidence>
<evidence type="ECO:0000256" key="15">
    <source>
        <dbReference type="ARBA" id="ARBA00049244"/>
    </source>
</evidence>
<dbReference type="GO" id="GO:0003887">
    <property type="term" value="F:DNA-directed DNA polymerase activity"/>
    <property type="evidence" value="ECO:0007669"/>
    <property type="project" value="UniProtKB-KW"/>
</dbReference>
<comment type="cofactor">
    <cofactor evidence="2">
        <name>Mg(2+)</name>
        <dbReference type="ChEBI" id="CHEBI:18420"/>
    </cofactor>
</comment>
<dbReference type="GO" id="GO:0003677">
    <property type="term" value="F:DNA binding"/>
    <property type="evidence" value="ECO:0007669"/>
    <property type="project" value="InterPro"/>
</dbReference>
<comment type="catalytic activity">
    <reaction evidence="15">
        <text>DNA(n) + a 2'-deoxyribonucleoside 5'-triphosphate = DNA(n+1) + diphosphate</text>
        <dbReference type="Rhea" id="RHEA:22508"/>
        <dbReference type="Rhea" id="RHEA-COMP:17339"/>
        <dbReference type="Rhea" id="RHEA-COMP:17340"/>
        <dbReference type="ChEBI" id="CHEBI:33019"/>
        <dbReference type="ChEBI" id="CHEBI:61560"/>
        <dbReference type="ChEBI" id="CHEBI:173112"/>
        <dbReference type="EC" id="2.7.7.7"/>
    </reaction>
</comment>
<dbReference type="Pfam" id="PF00929">
    <property type="entry name" value="RNase_T"/>
    <property type="match status" value="1"/>
</dbReference>
<evidence type="ECO:0000256" key="2">
    <source>
        <dbReference type="ARBA" id="ARBA00001946"/>
    </source>
</evidence>
<dbReference type="GO" id="GO:0045004">
    <property type="term" value="P:DNA replication proofreading"/>
    <property type="evidence" value="ECO:0007669"/>
    <property type="project" value="TreeGrafter"/>
</dbReference>
<evidence type="ECO:0000313" key="17">
    <source>
        <dbReference type="EMBL" id="MBF2734801.1"/>
    </source>
</evidence>
<protein>
    <recommendedName>
        <fullName evidence="4">DNA polymerase III subunit epsilon</fullName>
        <ecNumber evidence="3">2.7.7.7</ecNumber>
    </recommendedName>
</protein>
<evidence type="ECO:0000256" key="8">
    <source>
        <dbReference type="ARBA" id="ARBA00022722"/>
    </source>
</evidence>
<dbReference type="FunFam" id="3.30.420.10:FF:000012">
    <property type="entry name" value="DNA polymerase III subunit epsilon"/>
    <property type="match status" value="1"/>
</dbReference>
<comment type="caution">
    <text evidence="17">The sequence shown here is derived from an EMBL/GenBank/DDBJ whole genome shotgun (WGS) entry which is preliminary data.</text>
</comment>
<evidence type="ECO:0000256" key="12">
    <source>
        <dbReference type="ARBA" id="ARBA00022842"/>
    </source>
</evidence>
<evidence type="ECO:0000256" key="5">
    <source>
        <dbReference type="ARBA" id="ARBA00022679"/>
    </source>
</evidence>
<dbReference type="PANTHER" id="PTHR30231">
    <property type="entry name" value="DNA POLYMERASE III SUBUNIT EPSILON"/>
    <property type="match status" value="1"/>
</dbReference>
<evidence type="ECO:0000256" key="4">
    <source>
        <dbReference type="ARBA" id="ARBA00020352"/>
    </source>
</evidence>
<dbReference type="SMART" id="SM00479">
    <property type="entry name" value="EXOIII"/>
    <property type="match status" value="1"/>
</dbReference>
<sequence>MAAAVRQVYLDIETTGLKPEEGHRIVELGAVAYLDEERGGEPREYRQLVNPQRDVPEEARKIHGIGAEDLKGQPTFAKVADDFLAFVKGAKVYAHNAAFDVGFIDSELRRLDREPLAATVAEVVDTYAMARRQNPGGANSLDALARRAGINVEERRKLHGALTDARLLAEVHDFLTQKQDDLSLEQGIEQDVDMAQAASIRRVTLPPSPAAAARNREFLQALRQASGVKPILLDEED</sequence>
<dbReference type="EC" id="2.7.7.7" evidence="3"/>
<keyword evidence="12" id="KW-0460">Magnesium</keyword>
<keyword evidence="6 17" id="KW-0548">Nucleotidyltransferase</keyword>
<evidence type="ECO:0000256" key="1">
    <source>
        <dbReference type="ARBA" id="ARBA00001936"/>
    </source>
</evidence>
<dbReference type="GO" id="GO:0046872">
    <property type="term" value="F:metal ion binding"/>
    <property type="evidence" value="ECO:0007669"/>
    <property type="project" value="UniProtKB-KW"/>
</dbReference>
<dbReference type="PANTHER" id="PTHR30231:SF41">
    <property type="entry name" value="DNA POLYMERASE III SUBUNIT EPSILON"/>
    <property type="match status" value="1"/>
</dbReference>
<evidence type="ECO:0000313" key="18">
    <source>
        <dbReference type="Proteomes" id="UP000604381"/>
    </source>
</evidence>
<dbReference type="AlphaFoldDB" id="A0A930Y2E1"/>
<keyword evidence="8" id="KW-0540">Nuclease</keyword>
<proteinExistence type="predicted"/>
<reference evidence="17" key="1">
    <citation type="submission" date="2020-10" db="EMBL/GenBank/DDBJ databases">
        <title>An improved Amphimedon queenslandica hologenome assembly reveals how three proteobacterial symbionts can extend the metabolic phenotypic of their marine sponge host.</title>
        <authorList>
            <person name="Degnan B."/>
            <person name="Degnan S."/>
            <person name="Xiang X."/>
        </authorList>
    </citation>
    <scope>NUCLEOTIDE SEQUENCE</scope>
    <source>
        <strain evidence="17">AqS2</strain>
    </source>
</reference>
<dbReference type="Gene3D" id="3.30.420.10">
    <property type="entry name" value="Ribonuclease H-like superfamily/Ribonuclease H"/>
    <property type="match status" value="1"/>
</dbReference>
<keyword evidence="9" id="KW-0479">Metal-binding</keyword>
<keyword evidence="5 17" id="KW-0808">Transferase</keyword>
<dbReference type="InterPro" id="IPR012337">
    <property type="entry name" value="RNaseH-like_sf"/>
</dbReference>
<dbReference type="EMBL" id="JADHEI010000028">
    <property type="protein sequence ID" value="MBF2734801.1"/>
    <property type="molecule type" value="Genomic_DNA"/>
</dbReference>
<dbReference type="Proteomes" id="UP000604381">
    <property type="component" value="Unassembled WGS sequence"/>
</dbReference>
<dbReference type="NCBIfam" id="NF004316">
    <property type="entry name" value="PRK05711.1"/>
    <property type="match status" value="1"/>
</dbReference>
<dbReference type="NCBIfam" id="TIGR00573">
    <property type="entry name" value="dnaq"/>
    <property type="match status" value="1"/>
</dbReference>
<dbReference type="GO" id="GO:0005829">
    <property type="term" value="C:cytosol"/>
    <property type="evidence" value="ECO:0007669"/>
    <property type="project" value="TreeGrafter"/>
</dbReference>
<keyword evidence="7" id="KW-0235">DNA replication</keyword>
<dbReference type="SUPFAM" id="SSF53098">
    <property type="entry name" value="Ribonuclease H-like"/>
    <property type="match status" value="1"/>
</dbReference>
<evidence type="ECO:0000259" key="16">
    <source>
        <dbReference type="SMART" id="SM00479"/>
    </source>
</evidence>
<dbReference type="InterPro" id="IPR013520">
    <property type="entry name" value="Ribonucl_H"/>
</dbReference>
<dbReference type="GO" id="GO:0008408">
    <property type="term" value="F:3'-5' exonuclease activity"/>
    <property type="evidence" value="ECO:0007669"/>
    <property type="project" value="TreeGrafter"/>
</dbReference>
<accession>A0A930Y2E1</accession>
<keyword evidence="14" id="KW-0464">Manganese</keyword>
<keyword evidence="11" id="KW-0269">Exonuclease</keyword>